<keyword evidence="2" id="KW-0812">Transmembrane</keyword>
<dbReference type="SUPFAM" id="SSF50965">
    <property type="entry name" value="Galactose oxidase, central domain"/>
    <property type="match status" value="1"/>
</dbReference>
<protein>
    <submittedName>
        <fullName evidence="3">Uncharacterized protein</fullName>
    </submittedName>
</protein>
<accession>A0A0G4FA43</accession>
<feature type="compositionally biased region" description="Basic and acidic residues" evidence="1">
    <location>
        <begin position="675"/>
        <end position="688"/>
    </location>
</feature>
<dbReference type="Gene3D" id="2.120.10.80">
    <property type="entry name" value="Kelch-type beta propeller"/>
    <property type="match status" value="2"/>
</dbReference>
<gene>
    <name evidence="3" type="ORF">Cvel_15847</name>
</gene>
<dbReference type="PANTHER" id="PTHR23244:SF493">
    <property type="entry name" value="GALACTOSE OXIDASE, CENTRAL DOMAIN FAMILY PROTEIN"/>
    <property type="match status" value="1"/>
</dbReference>
<dbReference type="PhylomeDB" id="A0A0G4FA43"/>
<feature type="region of interest" description="Disordered" evidence="1">
    <location>
        <begin position="599"/>
        <end position="688"/>
    </location>
</feature>
<name>A0A0G4FA43_9ALVE</name>
<dbReference type="InterPro" id="IPR011043">
    <property type="entry name" value="Gal_Oxase/kelch_b-propeller"/>
</dbReference>
<reference evidence="3" key="1">
    <citation type="submission" date="2014-11" db="EMBL/GenBank/DDBJ databases">
        <authorList>
            <person name="Otto D Thomas"/>
            <person name="Naeem Raeece"/>
        </authorList>
    </citation>
    <scope>NUCLEOTIDE SEQUENCE</scope>
</reference>
<dbReference type="InterPro" id="IPR015915">
    <property type="entry name" value="Kelch-typ_b-propeller"/>
</dbReference>
<keyword evidence="2" id="KW-0472">Membrane</keyword>
<dbReference type="EMBL" id="CDMZ01000213">
    <property type="protein sequence ID" value="CEM09273.1"/>
    <property type="molecule type" value="Genomic_DNA"/>
</dbReference>
<organism evidence="3">
    <name type="scientific">Chromera velia CCMP2878</name>
    <dbReference type="NCBI Taxonomy" id="1169474"/>
    <lineage>
        <taxon>Eukaryota</taxon>
        <taxon>Sar</taxon>
        <taxon>Alveolata</taxon>
        <taxon>Colpodellida</taxon>
        <taxon>Chromeraceae</taxon>
        <taxon>Chromera</taxon>
    </lineage>
</organism>
<evidence type="ECO:0000256" key="2">
    <source>
        <dbReference type="SAM" id="Phobius"/>
    </source>
</evidence>
<dbReference type="AlphaFoldDB" id="A0A0G4FA43"/>
<feature type="compositionally biased region" description="Gly residues" evidence="1">
    <location>
        <begin position="659"/>
        <end position="674"/>
    </location>
</feature>
<feature type="region of interest" description="Disordered" evidence="1">
    <location>
        <begin position="77"/>
        <end position="104"/>
    </location>
</feature>
<evidence type="ECO:0000256" key="1">
    <source>
        <dbReference type="SAM" id="MobiDB-lite"/>
    </source>
</evidence>
<sequence length="688" mass="76674">MAARHAPGTGCSRSLCRQCPLFVCLLFLLNAFIGMTTRLSPRGAPVTGDLLPSRGFSSSLSKWGHVLTAGFLSSSPGRSRGTLRKGRNVQGRFDGPSSSPISPLCGHRVVFSDQQPKKATKTEPAPWDDGRKAISIEWKRSPLKNWHPRPRGAASMITLPQDHEFDVLLFGGYLTNDPGAQKEADAFVQGDGPTGLVGSLPPGTTTSCLWGYKVATDTWTRLEDENDERVKARLRPEPRMMCGMVLVGRKVWLVGGWDPCSGHGEKHCLSDVWTLDIDTWEWNLEPVALPWGPMSRFQMVEIRGKIYIHSYKNRYKLLGIDPETKETFVQETRNLNARLEPPVRWSHSMTKALVPVRDEAGNKIPGQFEERLFVFGGTGVKGKLPEDVWTLSTRTWLWKRVRTRYDMPLECAKLEGVRRAILEEAEDGQLDIDEEALDDYFDEDMCRPPQLGRQGHQAVPLAGGKRILFWGGAQKHELDSHSFLLPSGDEEALVLNLQTRPFSWQRIRLHGATHHNAAFPPETPRPISALHPGPRAFHSLAAVRPPQWGTIGSAAASDEGRREGGAAKERGEWLVLYGGWWRYKVTYQDTWVGYVEFTSDEETREEEEERSAEELEERGERERRFISLVSESGGFPETNLKSAPLPVSSAGEESEGGREGSGNGKGGGETGKGVGSEREIREVVSRQH</sequence>
<dbReference type="InterPro" id="IPR006652">
    <property type="entry name" value="Kelch_1"/>
</dbReference>
<keyword evidence="2" id="KW-1133">Transmembrane helix</keyword>
<evidence type="ECO:0000313" key="3">
    <source>
        <dbReference type="EMBL" id="CEM09273.1"/>
    </source>
</evidence>
<feature type="transmembrane region" description="Helical" evidence="2">
    <location>
        <begin position="21"/>
        <end position="39"/>
    </location>
</feature>
<proteinExistence type="predicted"/>
<feature type="compositionally biased region" description="Acidic residues" evidence="1">
    <location>
        <begin position="599"/>
        <end position="617"/>
    </location>
</feature>
<dbReference type="VEuPathDB" id="CryptoDB:Cvel_15847"/>
<dbReference type="PANTHER" id="PTHR23244">
    <property type="entry name" value="KELCH REPEAT DOMAIN"/>
    <property type="match status" value="1"/>
</dbReference>
<dbReference type="Pfam" id="PF01344">
    <property type="entry name" value="Kelch_1"/>
    <property type="match status" value="1"/>
</dbReference>